<evidence type="ECO:0000313" key="3">
    <source>
        <dbReference type="Proteomes" id="UP000312594"/>
    </source>
</evidence>
<evidence type="ECO:0000313" key="2">
    <source>
        <dbReference type="EMBL" id="TNU88317.1"/>
    </source>
</evidence>
<gene>
    <name evidence="2" type="ORF">FIC87_14775</name>
</gene>
<keyword evidence="1" id="KW-0812">Transmembrane</keyword>
<protein>
    <submittedName>
        <fullName evidence="2">Uncharacterized protein</fullName>
    </submittedName>
</protein>
<dbReference type="RefSeq" id="WP_015540311.1">
    <property type="nucleotide sequence ID" value="NZ_VEVP01000072.1"/>
</dbReference>
<organism evidence="2 3">
    <name type="scientific">Eggerthella lenta</name>
    <name type="common">Eubacterium lentum</name>
    <dbReference type="NCBI Taxonomy" id="84112"/>
    <lineage>
        <taxon>Bacteria</taxon>
        <taxon>Bacillati</taxon>
        <taxon>Actinomycetota</taxon>
        <taxon>Coriobacteriia</taxon>
        <taxon>Eggerthellales</taxon>
        <taxon>Eggerthellaceae</taxon>
        <taxon>Eggerthella</taxon>
    </lineage>
</organism>
<name>A0A5C5BQD7_EGGLN</name>
<feature type="transmembrane region" description="Helical" evidence="1">
    <location>
        <begin position="44"/>
        <end position="66"/>
    </location>
</feature>
<keyword evidence="1" id="KW-0472">Membrane</keyword>
<dbReference type="AlphaFoldDB" id="A0A5C5BQD7"/>
<reference evidence="2 3" key="1">
    <citation type="journal article" date="2005" name="Appl. Environ. Microbiol.">
        <title>Intestinal bacterial communities that produce active estrogen-like compounds enterodiol and enterolactone in humans.</title>
        <authorList>
            <person name="Clavel T."/>
            <person name="Henderson G."/>
            <person name="Alpert C.A."/>
            <person name="Philippe C."/>
            <person name="Rigottier-Gois L."/>
            <person name="Dore J."/>
            <person name="Blaut M."/>
        </authorList>
    </citation>
    <scope>NUCLEOTIDE SEQUENCE [LARGE SCALE GENOMIC DNA]</scope>
    <source>
        <strain evidence="2 3">SECO-MT75m2</strain>
    </source>
</reference>
<dbReference type="EMBL" id="VEVP01000072">
    <property type="protein sequence ID" value="TNU88317.1"/>
    <property type="molecule type" value="Genomic_DNA"/>
</dbReference>
<evidence type="ECO:0000256" key="1">
    <source>
        <dbReference type="SAM" id="Phobius"/>
    </source>
</evidence>
<keyword evidence="1" id="KW-1133">Transmembrane helix</keyword>
<dbReference type="Proteomes" id="UP000312594">
    <property type="component" value="Unassembled WGS sequence"/>
</dbReference>
<sequence length="97" mass="9735">MNDVMERTATSYAAIDAVDNKASDCRGMLKSLVDATNGITGPQAGLLGCLVVSIAGVAGYGIYALCDLVKSGHPVELTSGGVRFAANTAALGEASSL</sequence>
<accession>A0A5C5BQD7</accession>
<proteinExistence type="predicted"/>
<comment type="caution">
    <text evidence="2">The sequence shown here is derived from an EMBL/GenBank/DDBJ whole genome shotgun (WGS) entry which is preliminary data.</text>
</comment>